<dbReference type="RefSeq" id="WP_187428231.1">
    <property type="nucleotide sequence ID" value="NZ_CP143423.1"/>
</dbReference>
<protein>
    <submittedName>
        <fullName evidence="1">Uncharacterized protein</fullName>
    </submittedName>
</protein>
<evidence type="ECO:0000313" key="2">
    <source>
        <dbReference type="Proteomes" id="UP001318682"/>
    </source>
</evidence>
<evidence type="ECO:0000313" key="1">
    <source>
        <dbReference type="EMBL" id="WVX47310.1"/>
    </source>
</evidence>
<sequence>MKTVLDSMRERMSWNVARVILRWAGVEPAHGWDKTQAKYADTQNPDAEAKLLDYLADHNVCGEKFTKIYQITSETRDALQTAILSLSPGDNDFALCYPLSRDPEKITQLGDPELVAIQKTDDGLGAVFANAVRLTKRETIEFDDLSDDSTALQQQYDEIVGLKFRTVQLFSVIWVPHDHASVEIRTDLPTGMSMDLAHALQSTLRQKANSLGVVTLDGPVDLYPLLEAIYQADGEGDVVELGFLTTTASVKNEKMRRSKLDLREEPYHLHGKEGLGTPIEPFKMFVRWNVEIDGVWLAPEIGLVGTARGRSSLGQPNAVGISGAIVKNCYGRPDFEHVIGKIHEYLDKCQNSDASRTDPNQELADVLE</sequence>
<proteinExistence type="predicted"/>
<dbReference type="Proteomes" id="UP001318682">
    <property type="component" value="Chromosome"/>
</dbReference>
<organism evidence="1 2">
    <name type="scientific">Roseobacter fucihabitans</name>
    <dbReference type="NCBI Taxonomy" id="1537242"/>
    <lineage>
        <taxon>Bacteria</taxon>
        <taxon>Pseudomonadati</taxon>
        <taxon>Pseudomonadota</taxon>
        <taxon>Alphaproteobacteria</taxon>
        <taxon>Rhodobacterales</taxon>
        <taxon>Roseobacteraceae</taxon>
        <taxon>Roseobacter</taxon>
    </lineage>
</organism>
<dbReference type="EMBL" id="CP143423">
    <property type="protein sequence ID" value="WVX47310.1"/>
    <property type="molecule type" value="Genomic_DNA"/>
</dbReference>
<accession>A0ABZ2BPD6</accession>
<reference evidence="2" key="2">
    <citation type="submission" date="2024-01" db="EMBL/GenBank/DDBJ databases">
        <title>Roseobacter fucihabitans sp. nov., isolated from the brown alga Fucus spiralis.</title>
        <authorList>
            <person name="Hahnke S."/>
            <person name="Berger M."/>
            <person name="Schlingloff A."/>
            <person name="Athale I."/>
            <person name="Neumann-Schaal M."/>
            <person name="Adenaya A."/>
            <person name="Poehlein A."/>
            <person name="Daniel R."/>
            <person name="Pertersen J."/>
            <person name="Brinkhoff T."/>
        </authorList>
    </citation>
    <scope>NUCLEOTIDE SEQUENCE [LARGE SCALE GENOMIC DNA]</scope>
    <source>
        <strain evidence="2">B14</strain>
    </source>
</reference>
<reference evidence="1 2" key="1">
    <citation type="submission" date="2015-07" db="EMBL/GenBank/DDBJ databases">
        <authorList>
            <person name="Voget S."/>
            <person name="Dogs M."/>
            <person name="Brinkhoff T.H."/>
            <person name="Daniel R."/>
        </authorList>
    </citation>
    <scope>NUCLEOTIDE SEQUENCE [LARGE SCALE GENOMIC DNA]</scope>
    <source>
        <strain evidence="1 2">B14</strain>
    </source>
</reference>
<name>A0ABZ2BPD6_9RHOB</name>
<gene>
    <name evidence="1" type="ORF">ROLI_003770</name>
</gene>
<keyword evidence="2" id="KW-1185">Reference proteome</keyword>